<name>A0A9N9EYG2_9GLOM</name>
<evidence type="ECO:0000313" key="2">
    <source>
        <dbReference type="EMBL" id="CAG8497986.1"/>
    </source>
</evidence>
<dbReference type="OrthoDB" id="10430736at2759"/>
<evidence type="ECO:0000313" key="3">
    <source>
        <dbReference type="Proteomes" id="UP000789405"/>
    </source>
</evidence>
<evidence type="ECO:0000256" key="1">
    <source>
        <dbReference type="SAM" id="MobiDB-lite"/>
    </source>
</evidence>
<dbReference type="AlphaFoldDB" id="A0A9N9EYG2"/>
<proteinExistence type="predicted"/>
<comment type="caution">
    <text evidence="2">The sequence shown here is derived from an EMBL/GenBank/DDBJ whole genome shotgun (WGS) entry which is preliminary data.</text>
</comment>
<gene>
    <name evidence="2" type="ORF">DERYTH_LOCUS2750</name>
</gene>
<organism evidence="2 3">
    <name type="scientific">Dentiscutata erythropus</name>
    <dbReference type="NCBI Taxonomy" id="1348616"/>
    <lineage>
        <taxon>Eukaryota</taxon>
        <taxon>Fungi</taxon>
        <taxon>Fungi incertae sedis</taxon>
        <taxon>Mucoromycota</taxon>
        <taxon>Glomeromycotina</taxon>
        <taxon>Glomeromycetes</taxon>
        <taxon>Diversisporales</taxon>
        <taxon>Gigasporaceae</taxon>
        <taxon>Dentiscutata</taxon>
    </lineage>
</organism>
<sequence length="268" mass="30149">MAYQENLGVRSVRESKLHAYFNVKNVTKKIRTKKTHPNAITIILLDKPIDYDFSLEVDKIYLSINGLKLEMTQEKIDVFLKLLSQLPRPCEFLNPASEPSRLPQPYVTSVFDNSLPQIDNNDSGGEFNCLSQHNVANSAEPNNFDTINYSSQNIVTNSNHPPQFYVNSFNTGLNNLSQSYVTNGSSQHYINSTTVGFDCKFQFHVADSADNSSQSHITNLAKPNDSRQLHIADSADNSSQSHITNLTEHNDSRHLHANNPAILNNLYH</sequence>
<feature type="region of interest" description="Disordered" evidence="1">
    <location>
        <begin position="247"/>
        <end position="268"/>
    </location>
</feature>
<reference evidence="2" key="1">
    <citation type="submission" date="2021-06" db="EMBL/GenBank/DDBJ databases">
        <authorList>
            <person name="Kallberg Y."/>
            <person name="Tangrot J."/>
            <person name="Rosling A."/>
        </authorList>
    </citation>
    <scope>NUCLEOTIDE SEQUENCE</scope>
    <source>
        <strain evidence="2">MA453B</strain>
    </source>
</reference>
<protein>
    <submittedName>
        <fullName evidence="2">10360_t:CDS:1</fullName>
    </submittedName>
</protein>
<dbReference type="Proteomes" id="UP000789405">
    <property type="component" value="Unassembled WGS sequence"/>
</dbReference>
<dbReference type="EMBL" id="CAJVPY010000905">
    <property type="protein sequence ID" value="CAG8497986.1"/>
    <property type="molecule type" value="Genomic_DNA"/>
</dbReference>
<keyword evidence="3" id="KW-1185">Reference proteome</keyword>
<accession>A0A9N9EYG2</accession>